<comment type="cofactor">
    <cofactor evidence="3">
        <name>Zn(2+)</name>
        <dbReference type="ChEBI" id="CHEBI:29105"/>
    </cofactor>
    <text evidence="3">Binds 2 Zn(2+) ions.</text>
</comment>
<evidence type="ECO:0000313" key="8">
    <source>
        <dbReference type="Proteomes" id="UP000228535"/>
    </source>
</evidence>
<keyword evidence="8" id="KW-1185">Reference proteome</keyword>
<comment type="similarity">
    <text evidence="4">Belongs to the alkaline phosphatase family.</text>
</comment>
<dbReference type="SMART" id="SM00098">
    <property type="entry name" value="alkPPc"/>
    <property type="match status" value="1"/>
</dbReference>
<dbReference type="PANTHER" id="PTHR11596">
    <property type="entry name" value="ALKALINE PHOSPHATASE"/>
    <property type="match status" value="1"/>
</dbReference>
<feature type="binding site" evidence="3">
    <location>
        <position position="354"/>
    </location>
    <ligand>
        <name>Zn(2+)</name>
        <dbReference type="ChEBI" id="CHEBI:29105"/>
        <label>2</label>
    </ligand>
</feature>
<keyword evidence="3" id="KW-0862">Zinc</keyword>
<feature type="binding site" evidence="3">
    <location>
        <position position="145"/>
    </location>
    <ligand>
        <name>Mg(2+)</name>
        <dbReference type="ChEBI" id="CHEBI:18420"/>
    </ligand>
</feature>
<feature type="chain" id="PRO_5014948488" evidence="6">
    <location>
        <begin position="23"/>
        <end position="696"/>
    </location>
</feature>
<dbReference type="PANTHER" id="PTHR11596:SF5">
    <property type="entry name" value="ALKALINE PHOSPHATASE"/>
    <property type="match status" value="1"/>
</dbReference>
<gene>
    <name evidence="7" type="ORF">CLV45_1123</name>
</gene>
<organism evidence="7 8">
    <name type="scientific">Hymenobacter chitinivorans DSM 11115</name>
    <dbReference type="NCBI Taxonomy" id="1121954"/>
    <lineage>
        <taxon>Bacteria</taxon>
        <taxon>Pseudomonadati</taxon>
        <taxon>Bacteroidota</taxon>
        <taxon>Cytophagia</taxon>
        <taxon>Cytophagales</taxon>
        <taxon>Hymenobacteraceae</taxon>
        <taxon>Hymenobacter</taxon>
    </lineage>
</organism>
<feature type="binding site" evidence="3">
    <location>
        <position position="147"/>
    </location>
    <ligand>
        <name>Mg(2+)</name>
        <dbReference type="ChEBI" id="CHEBI:18420"/>
    </ligand>
</feature>
<evidence type="ECO:0000256" key="2">
    <source>
        <dbReference type="PIRSR" id="PIRSR601952-1"/>
    </source>
</evidence>
<keyword evidence="3" id="KW-0479">Metal-binding</keyword>
<proteinExistence type="inferred from homology"/>
<sequence>MKAKLLLSTALLALAGAAPALAQTAQTSNVIMYIGDGFGLAPKTAARMAMGQGSTGKRFNTDANFQVLALDKLKYNATVTTHSLNSWITDSAPGASVYACGKRGKQDNEVISLDPATGQSIETILEAAKQQGFAVGIVSTARITHATPAAFASHIWYRDLEDYIAAQYIAASQTQYEAIFNSSPTASFRYTAARDWALPTPKVGVELDVVLGGGSRHFLPRNVASTYEIIRDAAGNPITDPATSAPATLGRGRRADDVDLVSYAVTQRGYNFVNSRDALNGLNLSEYSGANGKKLLGLFNASHVNYEQDRQTSAPWEPSLAEMTQAAIRVLQAKSNGKGFFLIVEAGRIDHLEHANTGGISVVAGTNGNQYTVDSDKPAYVGGGEANYTATPSTARTSNVYASDYMIKEVMAFDYAVAEGRAFMNTASNGRTLIFSTSDHECGGFAVTGLHDEADAQQNGTKIRTYSGQITKSVATEAGYATPTNLVRGDGGAGGWFPSYVMTSFQGKDYPTPASPTGRRIVVAYGSNPLTNGNGTRASNGTTTQGGTPGNHTPQDIWVGAEDNTNSHAARISGQGLLDNTALTGIMANFLGLSTFEQLLLSARAETPGTPGLGLQLSPVPFKDQFTVSFAVAAPSNVSVELFNELGQKVRTVVAEQNFRSGSHSVPVNGAGLPGGVYIAKVAVNGQVVSQKTIKL</sequence>
<feature type="active site" description="Phosphoserine intermediate" evidence="2">
    <location>
        <position position="91"/>
    </location>
</feature>
<dbReference type="Proteomes" id="UP000228535">
    <property type="component" value="Unassembled WGS sequence"/>
</dbReference>
<dbReference type="OrthoDB" id="9794455at2"/>
<dbReference type="GO" id="GO:0004035">
    <property type="term" value="F:alkaline phosphatase activity"/>
    <property type="evidence" value="ECO:0007669"/>
    <property type="project" value="TreeGrafter"/>
</dbReference>
<evidence type="ECO:0000256" key="5">
    <source>
        <dbReference type="SAM" id="MobiDB-lite"/>
    </source>
</evidence>
<keyword evidence="1" id="KW-0597">Phosphoprotein</keyword>
<dbReference type="AlphaFoldDB" id="A0A2M9BP44"/>
<dbReference type="CDD" id="cd16012">
    <property type="entry name" value="ALP"/>
    <property type="match status" value="1"/>
</dbReference>
<dbReference type="InterPro" id="IPR026444">
    <property type="entry name" value="Secre_tail"/>
</dbReference>
<dbReference type="PRINTS" id="PR00113">
    <property type="entry name" value="ALKPHPHTASE"/>
</dbReference>
<dbReference type="GO" id="GO:0046872">
    <property type="term" value="F:metal ion binding"/>
    <property type="evidence" value="ECO:0007669"/>
    <property type="project" value="UniProtKB-KW"/>
</dbReference>
<dbReference type="Pfam" id="PF00245">
    <property type="entry name" value="Alk_phosphatase"/>
    <property type="match status" value="1"/>
</dbReference>
<protein>
    <submittedName>
        <fullName evidence="7">Putative secreted protein (Por secretion system target)</fullName>
    </submittedName>
</protein>
<feature type="binding site" evidence="3">
    <location>
        <position position="345"/>
    </location>
    <ligand>
        <name>Mg(2+)</name>
        <dbReference type="ChEBI" id="CHEBI:18420"/>
    </ligand>
</feature>
<feature type="binding site" evidence="3">
    <location>
        <position position="36"/>
    </location>
    <ligand>
        <name>Mg(2+)</name>
        <dbReference type="ChEBI" id="CHEBI:18420"/>
    </ligand>
</feature>
<evidence type="ECO:0000256" key="3">
    <source>
        <dbReference type="PIRSR" id="PIRSR601952-2"/>
    </source>
</evidence>
<dbReference type="RefSeq" id="WP_100335404.1">
    <property type="nucleotide sequence ID" value="NZ_PGFA01000001.1"/>
</dbReference>
<keyword evidence="6" id="KW-0732">Signal</keyword>
<comment type="cofactor">
    <cofactor evidence="3">
        <name>Mg(2+)</name>
        <dbReference type="ChEBI" id="CHEBI:18420"/>
    </cofactor>
    <text evidence="3">Binds 1 Mg(2+) ion.</text>
</comment>
<feature type="region of interest" description="Disordered" evidence="5">
    <location>
        <begin position="528"/>
        <end position="550"/>
    </location>
</feature>
<feature type="compositionally biased region" description="Polar residues" evidence="5">
    <location>
        <begin position="528"/>
        <end position="539"/>
    </location>
</feature>
<dbReference type="NCBIfam" id="TIGR04183">
    <property type="entry name" value="Por_Secre_tail"/>
    <property type="match status" value="1"/>
</dbReference>
<evidence type="ECO:0000256" key="6">
    <source>
        <dbReference type="SAM" id="SignalP"/>
    </source>
</evidence>
<evidence type="ECO:0000313" key="7">
    <source>
        <dbReference type="EMBL" id="PJJ59702.1"/>
    </source>
</evidence>
<comment type="caution">
    <text evidence="7">The sequence shown here is derived from an EMBL/GenBank/DDBJ whole genome shotgun (WGS) entry which is preliminary data.</text>
</comment>
<dbReference type="SUPFAM" id="SSF53649">
    <property type="entry name" value="Alkaline phosphatase-like"/>
    <property type="match status" value="1"/>
</dbReference>
<dbReference type="Gene3D" id="3.40.720.10">
    <property type="entry name" value="Alkaline Phosphatase, subunit A"/>
    <property type="match status" value="2"/>
</dbReference>
<evidence type="ECO:0000256" key="1">
    <source>
        <dbReference type="ARBA" id="ARBA00022553"/>
    </source>
</evidence>
<feature type="signal peptide" evidence="6">
    <location>
        <begin position="1"/>
        <end position="22"/>
    </location>
</feature>
<accession>A0A2M9BP44</accession>
<dbReference type="InterPro" id="IPR017850">
    <property type="entry name" value="Alkaline_phosphatase_core_sf"/>
</dbReference>
<feature type="binding site" evidence="3">
    <location>
        <position position="350"/>
    </location>
    <ligand>
        <name>Zn(2+)</name>
        <dbReference type="ChEBI" id="CHEBI:29105"/>
        <label>2</label>
    </ligand>
</feature>
<dbReference type="InterPro" id="IPR001952">
    <property type="entry name" value="Alkaline_phosphatase"/>
</dbReference>
<feature type="compositionally biased region" description="Low complexity" evidence="5">
    <location>
        <begin position="540"/>
        <end position="550"/>
    </location>
</feature>
<name>A0A2M9BP44_9BACT</name>
<feature type="binding site" evidence="3">
    <location>
        <position position="36"/>
    </location>
    <ligand>
        <name>Zn(2+)</name>
        <dbReference type="ChEBI" id="CHEBI:29105"/>
        <label>2</label>
    </ligand>
</feature>
<evidence type="ECO:0000256" key="4">
    <source>
        <dbReference type="RuleBase" id="RU003946"/>
    </source>
</evidence>
<keyword evidence="3" id="KW-0460">Magnesium</keyword>
<dbReference type="EMBL" id="PGFA01000001">
    <property type="protein sequence ID" value="PJJ59702.1"/>
    <property type="molecule type" value="Genomic_DNA"/>
</dbReference>
<reference evidence="7 8" key="1">
    <citation type="submission" date="2017-11" db="EMBL/GenBank/DDBJ databases">
        <title>Genomic Encyclopedia of Archaeal and Bacterial Type Strains, Phase II (KMG-II): From Individual Species to Whole Genera.</title>
        <authorList>
            <person name="Goeker M."/>
        </authorList>
    </citation>
    <scope>NUCLEOTIDE SEQUENCE [LARGE SCALE GENOMIC DNA]</scope>
    <source>
        <strain evidence="7 8">DSM 11115</strain>
    </source>
</reference>